<dbReference type="PANTHER" id="PTHR48079:SF6">
    <property type="entry name" value="NAD(P)-BINDING DOMAIN-CONTAINING PROTEIN-RELATED"/>
    <property type="match status" value="1"/>
</dbReference>
<feature type="domain" description="NAD-dependent epimerase/dehydratase" evidence="1">
    <location>
        <begin position="4"/>
        <end position="229"/>
    </location>
</feature>
<reference evidence="2 3" key="1">
    <citation type="journal article" date="2015" name="Microbiome">
        <title>Genomic resolution of linkages in carbon, nitrogen, and sulfur cycling among widespread estuary sediment bacteria.</title>
        <authorList>
            <person name="Baker B.J."/>
            <person name="Lazar C.S."/>
            <person name="Teske A.P."/>
            <person name="Dick G.J."/>
        </authorList>
    </citation>
    <scope>NUCLEOTIDE SEQUENCE [LARGE SCALE GENOMIC DNA]</scope>
    <source>
        <strain evidence="2">DG_54_3</strain>
    </source>
</reference>
<proteinExistence type="predicted"/>
<protein>
    <recommendedName>
        <fullName evidence="1">NAD-dependent epimerase/dehydratase domain-containing protein</fullName>
    </recommendedName>
</protein>
<dbReference type="SUPFAM" id="SSF51735">
    <property type="entry name" value="NAD(P)-binding Rossmann-fold domains"/>
    <property type="match status" value="1"/>
</dbReference>
<dbReference type="Pfam" id="PF01370">
    <property type="entry name" value="Epimerase"/>
    <property type="match status" value="1"/>
</dbReference>
<dbReference type="GO" id="GO:0004029">
    <property type="term" value="F:aldehyde dehydrogenase (NAD+) activity"/>
    <property type="evidence" value="ECO:0007669"/>
    <property type="project" value="TreeGrafter"/>
</dbReference>
<comment type="caution">
    <text evidence="2">The sequence shown here is derived from an EMBL/GenBank/DDBJ whole genome shotgun (WGS) entry which is preliminary data.</text>
</comment>
<dbReference type="InterPro" id="IPR001509">
    <property type="entry name" value="Epimerase_deHydtase"/>
</dbReference>
<dbReference type="Proteomes" id="UP000051861">
    <property type="component" value="Unassembled WGS sequence"/>
</dbReference>
<dbReference type="InterPro" id="IPR051783">
    <property type="entry name" value="NAD(P)-dependent_oxidoreduct"/>
</dbReference>
<gene>
    <name evidence="2" type="ORF">AMJ44_13100</name>
</gene>
<accession>A0A0S7XPB2</accession>
<name>A0A0S7XPB2_UNCSA</name>
<dbReference type="Gene3D" id="3.40.50.720">
    <property type="entry name" value="NAD(P)-binding Rossmann-like Domain"/>
    <property type="match status" value="1"/>
</dbReference>
<evidence type="ECO:0000313" key="2">
    <source>
        <dbReference type="EMBL" id="KPJ64250.1"/>
    </source>
</evidence>
<dbReference type="AlphaFoldDB" id="A0A0S7XPB2"/>
<dbReference type="InterPro" id="IPR036291">
    <property type="entry name" value="NAD(P)-bd_dom_sf"/>
</dbReference>
<evidence type="ECO:0000313" key="3">
    <source>
        <dbReference type="Proteomes" id="UP000051861"/>
    </source>
</evidence>
<dbReference type="GO" id="GO:0005737">
    <property type="term" value="C:cytoplasm"/>
    <property type="evidence" value="ECO:0007669"/>
    <property type="project" value="TreeGrafter"/>
</dbReference>
<sequence length="328" mass="36263">MKTFITGATGFIGTHLVKRLAQTEHELRCLVRKTSDVHTLKELGVALITGDVTDKDSLLEGMKGCDWVVNLANIYTFWEPDKQIYTDVNVGGTRNVMECALETGVSKVVHVSTGGIYGKPEDCPFTEESPVGPVRFSEYFRTKYEGDLIAWELYEKKGLPLVMVYPVAVLGPGDPKTTGEYIQDLIHRRMPAKVFEDSILTWVHVRDVAEAIVRALEKEGNPGEKYLVGKHQMSLREINEMISEISGAPLPKLALPGWMVLLNATLLTGLANLVKKPPILKMAKDKIRTMKEGFVIDGSKAERELGITYTPIRVAIEEAIASYQGGSG</sequence>
<dbReference type="EMBL" id="LIZX01000191">
    <property type="protein sequence ID" value="KPJ64250.1"/>
    <property type="molecule type" value="Genomic_DNA"/>
</dbReference>
<evidence type="ECO:0000259" key="1">
    <source>
        <dbReference type="Pfam" id="PF01370"/>
    </source>
</evidence>
<dbReference type="PANTHER" id="PTHR48079">
    <property type="entry name" value="PROTEIN YEEZ"/>
    <property type="match status" value="1"/>
</dbReference>
<organism evidence="2 3">
    <name type="scientific">candidate division WOR-1 bacterium DG_54_3</name>
    <dbReference type="NCBI Taxonomy" id="1703775"/>
    <lineage>
        <taxon>Bacteria</taxon>
        <taxon>Bacillati</taxon>
        <taxon>Saganbacteria</taxon>
    </lineage>
</organism>